<dbReference type="AlphaFoldDB" id="A0A3E5EXP9"/>
<dbReference type="Proteomes" id="UP000260759">
    <property type="component" value="Unassembled WGS sequence"/>
</dbReference>
<comment type="caution">
    <text evidence="1">The sequence shown here is derived from an EMBL/GenBank/DDBJ whole genome shotgun (WGS) entry which is preliminary data.</text>
</comment>
<proteinExistence type="predicted"/>
<reference evidence="1 2" key="1">
    <citation type="submission" date="2018-08" db="EMBL/GenBank/DDBJ databases">
        <title>A genome reference for cultivated species of the human gut microbiota.</title>
        <authorList>
            <person name="Zou Y."/>
            <person name="Xue W."/>
            <person name="Luo G."/>
        </authorList>
    </citation>
    <scope>NUCLEOTIDE SEQUENCE [LARGE SCALE GENOMIC DNA]</scope>
    <source>
        <strain evidence="1 2">OM03-4</strain>
    </source>
</reference>
<evidence type="ECO:0000313" key="1">
    <source>
        <dbReference type="EMBL" id="RGN93573.1"/>
    </source>
</evidence>
<evidence type="ECO:0000313" key="2">
    <source>
        <dbReference type="Proteomes" id="UP000260759"/>
    </source>
</evidence>
<name>A0A3E5EXP9_BACUN</name>
<dbReference type="CDD" id="cd19958">
    <property type="entry name" value="pyocin_knob"/>
    <property type="match status" value="1"/>
</dbReference>
<dbReference type="EMBL" id="QSVA01000009">
    <property type="protein sequence ID" value="RGN93573.1"/>
    <property type="molecule type" value="Genomic_DNA"/>
</dbReference>
<organism evidence="1 2">
    <name type="scientific">Bacteroides uniformis</name>
    <dbReference type="NCBI Taxonomy" id="820"/>
    <lineage>
        <taxon>Bacteria</taxon>
        <taxon>Pseudomonadati</taxon>
        <taxon>Bacteroidota</taxon>
        <taxon>Bacteroidia</taxon>
        <taxon>Bacteroidales</taxon>
        <taxon>Bacteroidaceae</taxon>
        <taxon>Bacteroides</taxon>
    </lineage>
</organism>
<gene>
    <name evidence="1" type="ORF">DXB37_11940</name>
</gene>
<accession>A0A3E5EXP9</accession>
<dbReference type="RefSeq" id="WP_117600617.1">
    <property type="nucleotide sequence ID" value="NZ_QSVA01000009.1"/>
</dbReference>
<sequence length="120" mass="13688">MAEKQDIPMNQFPIWSSMDYVYVERGNSQGKVHKSNFLSALVLGNKNEPYDCNEIKSGCIIGSSKWINAPVNTIAILETIPYSEDWIIQRFSVPGSTLRLFTRSFYNGSTWSEWKSVNIT</sequence>
<protein>
    <submittedName>
        <fullName evidence="1">Uncharacterized protein</fullName>
    </submittedName>
</protein>